<dbReference type="SUPFAM" id="SSF48076">
    <property type="entry name" value="LigA subunit of an aromatic-ring-opening dioxygenase LigAB"/>
    <property type="match status" value="1"/>
</dbReference>
<dbReference type="EC" id="1.13.11.8" evidence="2"/>
<dbReference type="OrthoDB" id="8685817at2"/>
<dbReference type="Gene3D" id="1.10.700.10">
    <property type="entry name" value="Dioxygenase LigAB, LigA subunit"/>
    <property type="match status" value="1"/>
</dbReference>
<feature type="domain" description="Extradiol ring-cleavage dioxygenase LigAB LigA subunit" evidence="1">
    <location>
        <begin position="25"/>
        <end position="110"/>
    </location>
</feature>
<accession>A0A505DQZ3</accession>
<dbReference type="RefSeq" id="WP_119098750.1">
    <property type="nucleotide sequence ID" value="NZ_QXMJ01000043.1"/>
</dbReference>
<dbReference type="NCBIfam" id="TIGR02792">
    <property type="entry name" value="PCA_ligA"/>
    <property type="match status" value="1"/>
</dbReference>
<evidence type="ECO:0000313" key="3">
    <source>
        <dbReference type="Proteomes" id="UP000317378"/>
    </source>
</evidence>
<keyword evidence="2" id="KW-0223">Dioxygenase</keyword>
<dbReference type="AlphaFoldDB" id="A0A505DQZ3"/>
<dbReference type="InterPro" id="IPR014159">
    <property type="entry name" value="PCA_LigA"/>
</dbReference>
<evidence type="ECO:0000259" key="1">
    <source>
        <dbReference type="Pfam" id="PF07746"/>
    </source>
</evidence>
<evidence type="ECO:0000313" key="2">
    <source>
        <dbReference type="EMBL" id="TPQ23669.1"/>
    </source>
</evidence>
<keyword evidence="3" id="KW-1185">Reference proteome</keyword>
<organism evidence="2 3">
    <name type="scientific">Streptomyces sporangiiformans</name>
    <dbReference type="NCBI Taxonomy" id="2315329"/>
    <lineage>
        <taxon>Bacteria</taxon>
        <taxon>Bacillati</taxon>
        <taxon>Actinomycetota</taxon>
        <taxon>Actinomycetes</taxon>
        <taxon>Kitasatosporales</taxon>
        <taxon>Streptomycetaceae</taxon>
        <taxon>Streptomyces</taxon>
    </lineage>
</organism>
<sequence length="118" mass="13103">MSSSTPQVPGTYVFDAAESRRGRALNRLCGSLKDAENRERFKADEAAYCDVYGLDAQQRDAVLSRDWTRMMDLGGSIFYVFKLAMVDEKSMQYLGGVFTGMTTEEFAEALRAGGRSFG</sequence>
<name>A0A505DQZ3_9ACTN</name>
<dbReference type="InterPro" id="IPR011986">
    <property type="entry name" value="Xdiol_dOase_LigA"/>
</dbReference>
<proteinExistence type="predicted"/>
<dbReference type="Proteomes" id="UP000317378">
    <property type="component" value="Unassembled WGS sequence"/>
</dbReference>
<comment type="caution">
    <text evidence="2">The sequence shown here is derived from an EMBL/GenBank/DDBJ whole genome shotgun (WGS) entry which is preliminary data.</text>
</comment>
<dbReference type="GO" id="GO:0018579">
    <property type="term" value="F:protocatechuate 4,5-dioxygenase activity"/>
    <property type="evidence" value="ECO:0007669"/>
    <property type="project" value="UniProtKB-EC"/>
</dbReference>
<reference evidence="2 3" key="1">
    <citation type="submission" date="2019-06" db="EMBL/GenBank/DDBJ databases">
        <title>Streptomyces sporangiiformans sp. nov., a novel actinomycete isolated from soil in Mount Song.</title>
        <authorList>
            <person name="Han L."/>
        </authorList>
    </citation>
    <scope>NUCLEOTIDE SEQUENCE [LARGE SCALE GENOMIC DNA]</scope>
    <source>
        <strain evidence="2 3">NEAU-SSA 1</strain>
    </source>
</reference>
<keyword evidence="2" id="KW-0560">Oxidoreductase</keyword>
<dbReference type="EMBL" id="VCHX02000043">
    <property type="protein sequence ID" value="TPQ23669.1"/>
    <property type="molecule type" value="Genomic_DNA"/>
</dbReference>
<dbReference type="Pfam" id="PF07746">
    <property type="entry name" value="LigA"/>
    <property type="match status" value="1"/>
</dbReference>
<dbReference type="InterPro" id="IPR036622">
    <property type="entry name" value="LigA_sf"/>
</dbReference>
<protein>
    <submittedName>
        <fullName evidence="2">Protocatechuate 4,5-dioxygenase subunit alpha</fullName>
        <ecNumber evidence="2">1.13.11.8</ecNumber>
    </submittedName>
</protein>
<gene>
    <name evidence="2" type="primary">ligA</name>
    <name evidence="2" type="ORF">FGD71_002795</name>
</gene>